<evidence type="ECO:0000256" key="1">
    <source>
        <dbReference type="SAM" id="MobiDB-lite"/>
    </source>
</evidence>
<dbReference type="EMBL" id="BOOP01000008">
    <property type="protein sequence ID" value="GII37048.1"/>
    <property type="molecule type" value="Genomic_DNA"/>
</dbReference>
<accession>A0A8J3U1X9</accession>
<keyword evidence="3" id="KW-1185">Reference proteome</keyword>
<dbReference type="RefSeq" id="WP_204072762.1">
    <property type="nucleotide sequence ID" value="NZ_BAABHI010000037.1"/>
</dbReference>
<comment type="caution">
    <text evidence="2">The sequence shown here is derived from an EMBL/GenBank/DDBJ whole genome shotgun (WGS) entry which is preliminary data.</text>
</comment>
<name>A0A8J3U1X9_9ACTN</name>
<evidence type="ECO:0000313" key="2">
    <source>
        <dbReference type="EMBL" id="GII37048.1"/>
    </source>
</evidence>
<reference evidence="2 3" key="1">
    <citation type="submission" date="2021-01" db="EMBL/GenBank/DDBJ databases">
        <title>Whole genome shotgun sequence of Planotetraspora phitsanulokensis NBRC 104273.</title>
        <authorList>
            <person name="Komaki H."/>
            <person name="Tamura T."/>
        </authorList>
    </citation>
    <scope>NUCLEOTIDE SEQUENCE [LARGE SCALE GENOMIC DNA]</scope>
    <source>
        <strain evidence="2 3">NBRC 104273</strain>
    </source>
</reference>
<evidence type="ECO:0000313" key="3">
    <source>
        <dbReference type="Proteomes" id="UP000622547"/>
    </source>
</evidence>
<evidence type="ECO:0008006" key="4">
    <source>
        <dbReference type="Google" id="ProtNLM"/>
    </source>
</evidence>
<dbReference type="Proteomes" id="UP000622547">
    <property type="component" value="Unassembled WGS sequence"/>
</dbReference>
<sequence>MTSSPEQLEESFRTTEAAGGPAHGAVRRRLLPGSNLDVFTEVRFPGRDWVLLVQSEETVEDRDLLLATGLTCRARGGTVEIVASPETDRRLFCTLLADLLNQLNLPTNTPATALIRRLHAWRRMLGRGLPTGLSPEARMGLYGELLVLREVLLPSLGSAAVPTWLGPSGGAQDFLHGNTALEVKTVSRRDPQRCRISNEHQLDSTDLEHLFLVHQVVGTSQDGTSLEGIIDDLRVDPQIKPELSCFENCLLEAGWLDAHRDQYVNDRYVLIRRQSFVVDAAFPRMISADLPTGVSGVSYLVDLSTCGSHAVDEGAVRESVKSGGTTEEQP</sequence>
<organism evidence="2 3">
    <name type="scientific">Planotetraspora phitsanulokensis</name>
    <dbReference type="NCBI Taxonomy" id="575192"/>
    <lineage>
        <taxon>Bacteria</taxon>
        <taxon>Bacillati</taxon>
        <taxon>Actinomycetota</taxon>
        <taxon>Actinomycetes</taxon>
        <taxon>Streptosporangiales</taxon>
        <taxon>Streptosporangiaceae</taxon>
        <taxon>Planotetraspora</taxon>
    </lineage>
</organism>
<dbReference type="Pfam" id="PF14390">
    <property type="entry name" value="DUF4420"/>
    <property type="match status" value="1"/>
</dbReference>
<protein>
    <recommendedName>
        <fullName evidence="4">PD-(D/E)XK motif protein</fullName>
    </recommendedName>
</protein>
<dbReference type="InterPro" id="IPR025534">
    <property type="entry name" value="DUF4420"/>
</dbReference>
<feature type="region of interest" description="Disordered" evidence="1">
    <location>
        <begin position="1"/>
        <end position="20"/>
    </location>
</feature>
<proteinExistence type="predicted"/>
<gene>
    <name evidence="2" type="ORF">Pph01_20510</name>
</gene>
<dbReference type="AlphaFoldDB" id="A0A8J3U1X9"/>